<evidence type="ECO:0000313" key="2">
    <source>
        <dbReference type="Proteomes" id="UP000652761"/>
    </source>
</evidence>
<name>A0A843W2R9_COLES</name>
<reference evidence="1" key="1">
    <citation type="submission" date="2017-07" db="EMBL/GenBank/DDBJ databases">
        <title>Taro Niue Genome Assembly and Annotation.</title>
        <authorList>
            <person name="Atibalentja N."/>
            <person name="Keating K."/>
            <person name="Fields C.J."/>
        </authorList>
    </citation>
    <scope>NUCLEOTIDE SEQUENCE</scope>
    <source>
        <strain evidence="1">Niue_2</strain>
        <tissue evidence="1">Leaf</tissue>
    </source>
</reference>
<sequence length="219" mass="24660">MATTQIAQRYNRLVDHVGIHGQRRLTEALNKDSLVRQKEYPTESSSKSRESVYIETSARRSRGILEQWSIDNGRQEFVGRLWCSWRRRIGQETRFEGSSLRESSKEMARFEPKATLASSPGRLGGVSVQTLTPTLIQASSDMDANLSGLHAQQSCKLLKQESQPLGDCCWTDEEGFPDLGLLWISLKNPEESSFGGFLGLPKEGFTYTLDPLEKFLKGK</sequence>
<protein>
    <submittedName>
        <fullName evidence="1">Uncharacterized protein</fullName>
    </submittedName>
</protein>
<dbReference type="EMBL" id="NMUH01002066">
    <property type="protein sequence ID" value="MQL97549.1"/>
    <property type="molecule type" value="Genomic_DNA"/>
</dbReference>
<dbReference type="Proteomes" id="UP000652761">
    <property type="component" value="Unassembled WGS sequence"/>
</dbReference>
<dbReference type="AlphaFoldDB" id="A0A843W2R9"/>
<organism evidence="1 2">
    <name type="scientific">Colocasia esculenta</name>
    <name type="common">Wild taro</name>
    <name type="synonym">Arum esculentum</name>
    <dbReference type="NCBI Taxonomy" id="4460"/>
    <lineage>
        <taxon>Eukaryota</taxon>
        <taxon>Viridiplantae</taxon>
        <taxon>Streptophyta</taxon>
        <taxon>Embryophyta</taxon>
        <taxon>Tracheophyta</taxon>
        <taxon>Spermatophyta</taxon>
        <taxon>Magnoliopsida</taxon>
        <taxon>Liliopsida</taxon>
        <taxon>Araceae</taxon>
        <taxon>Aroideae</taxon>
        <taxon>Colocasieae</taxon>
        <taxon>Colocasia</taxon>
    </lineage>
</organism>
<evidence type="ECO:0000313" key="1">
    <source>
        <dbReference type="EMBL" id="MQL97549.1"/>
    </source>
</evidence>
<comment type="caution">
    <text evidence="1">The sequence shown here is derived from an EMBL/GenBank/DDBJ whole genome shotgun (WGS) entry which is preliminary data.</text>
</comment>
<keyword evidence="2" id="KW-1185">Reference proteome</keyword>
<proteinExistence type="predicted"/>
<accession>A0A843W2R9</accession>
<gene>
    <name evidence="1" type="ORF">Taro_030243</name>
</gene>